<dbReference type="NCBIfam" id="TIGR01981">
    <property type="entry name" value="sufD"/>
    <property type="match status" value="1"/>
</dbReference>
<sequence>MIATEIETYQDQHAAFQTGSSPDWLVALRQRGLDAFTRLGLPTRKLEDWRFTNVSSLTKTAYDAGTNGLTAGDTASSEAIAEASDLLQQASLDEDYHRLVFINGRYNEKLSQIHDVNSGVVIDTLANALSNRPGEVQQQLESELDFNDSAFAALNTAFVGDGAIIDVPEGVTLDRPVHLVFLSTGSGRTLSNPRNLIRIGKGGKANVIESFMGHGDSYFTNAITQVTLADSAELDHHKLQHEQVGALHISTTGVDQKASSRFRSHYFSFGASIARNELDCLLDGENIETTLNGLYMPTGDQLMDCRTRIDHAMPHCNSYELYKGILDDKAKGVFNGKIFVREDAQKTDAKQSNQALLLSDDAVVNTKPQLEIYADDVRCTHGATIGELEEDALYYLRARGVPADLARQILIFAFANDVVQGVELPAVRRHLESVLLDGHDLSEDIL</sequence>
<evidence type="ECO:0000259" key="3">
    <source>
        <dbReference type="Pfam" id="PF19295"/>
    </source>
</evidence>
<proteinExistence type="inferred from homology"/>
<accession>A0A5B1CGP9</accession>
<evidence type="ECO:0000256" key="1">
    <source>
        <dbReference type="ARBA" id="ARBA00043967"/>
    </source>
</evidence>
<dbReference type="PANTHER" id="PTHR43575">
    <property type="entry name" value="PROTEIN ABCI7, CHLOROPLASTIC"/>
    <property type="match status" value="1"/>
</dbReference>
<dbReference type="GO" id="GO:0016226">
    <property type="term" value="P:iron-sulfur cluster assembly"/>
    <property type="evidence" value="ECO:0007669"/>
    <property type="project" value="InterPro"/>
</dbReference>
<comment type="similarity">
    <text evidence="1">Belongs to the iron-sulfur cluster assembly SufBD family.</text>
</comment>
<keyword evidence="5" id="KW-1185">Reference proteome</keyword>
<dbReference type="Pfam" id="PF01458">
    <property type="entry name" value="SUFBD_core"/>
    <property type="match status" value="1"/>
</dbReference>
<dbReference type="InterPro" id="IPR011542">
    <property type="entry name" value="SUF_FeS_clus_asmbl_SufD"/>
</dbReference>
<dbReference type="InterPro" id="IPR055346">
    <property type="entry name" value="Fe-S_cluster_assembly_SufBD"/>
</dbReference>
<dbReference type="EMBL" id="VRLW01000001">
    <property type="protein sequence ID" value="KAA1258703.1"/>
    <property type="molecule type" value="Genomic_DNA"/>
</dbReference>
<protein>
    <submittedName>
        <fullName evidence="4">FeS cluster assembly protein SufD</fullName>
    </submittedName>
</protein>
<evidence type="ECO:0000313" key="5">
    <source>
        <dbReference type="Proteomes" id="UP000322699"/>
    </source>
</evidence>
<dbReference type="OrthoDB" id="9803529at2"/>
<dbReference type="InterPro" id="IPR000825">
    <property type="entry name" value="SUF_FeS_clus_asmbl_SufBD_core"/>
</dbReference>
<dbReference type="InterPro" id="IPR037284">
    <property type="entry name" value="SUF_FeS_clus_asmbl_SufBD_sf"/>
</dbReference>
<gene>
    <name evidence="4" type="primary">sufD</name>
    <name evidence="4" type="ORF">LF1_12260</name>
</gene>
<dbReference type="AlphaFoldDB" id="A0A5B1CGP9"/>
<dbReference type="SUPFAM" id="SSF101960">
    <property type="entry name" value="Stabilizer of iron transporter SufD"/>
    <property type="match status" value="1"/>
</dbReference>
<name>A0A5B1CGP9_9BACT</name>
<dbReference type="Proteomes" id="UP000322699">
    <property type="component" value="Unassembled WGS sequence"/>
</dbReference>
<dbReference type="Pfam" id="PF19295">
    <property type="entry name" value="SufBD_N"/>
    <property type="match status" value="1"/>
</dbReference>
<feature type="domain" description="SUF system FeS cluster assembly SufBD N-terminal" evidence="3">
    <location>
        <begin position="6"/>
        <end position="178"/>
    </location>
</feature>
<dbReference type="PANTHER" id="PTHR43575:SF1">
    <property type="entry name" value="PROTEIN ABCI7, CHLOROPLASTIC"/>
    <property type="match status" value="1"/>
</dbReference>
<evidence type="ECO:0000313" key="4">
    <source>
        <dbReference type="EMBL" id="KAA1258703.1"/>
    </source>
</evidence>
<dbReference type="RefSeq" id="WP_068266851.1">
    <property type="nucleotide sequence ID" value="NZ_LWSK01000133.1"/>
</dbReference>
<organism evidence="4 5">
    <name type="scientific">Rubripirellula obstinata</name>
    <dbReference type="NCBI Taxonomy" id="406547"/>
    <lineage>
        <taxon>Bacteria</taxon>
        <taxon>Pseudomonadati</taxon>
        <taxon>Planctomycetota</taxon>
        <taxon>Planctomycetia</taxon>
        <taxon>Pirellulales</taxon>
        <taxon>Pirellulaceae</taxon>
        <taxon>Rubripirellula</taxon>
    </lineage>
</organism>
<comment type="caution">
    <text evidence="4">The sequence shown here is derived from an EMBL/GenBank/DDBJ whole genome shotgun (WGS) entry which is preliminary data.</text>
</comment>
<dbReference type="InterPro" id="IPR045595">
    <property type="entry name" value="SufBD_N"/>
</dbReference>
<feature type="domain" description="SUF system FeS cluster assembly SufBD core" evidence="2">
    <location>
        <begin position="184"/>
        <end position="414"/>
    </location>
</feature>
<reference evidence="4 5" key="1">
    <citation type="submission" date="2019-08" db="EMBL/GenBank/DDBJ databases">
        <title>Deep-cultivation of Planctomycetes and their phenomic and genomic characterization uncovers novel biology.</title>
        <authorList>
            <person name="Wiegand S."/>
            <person name="Jogler M."/>
            <person name="Boedeker C."/>
            <person name="Pinto D."/>
            <person name="Vollmers J."/>
            <person name="Rivas-Marin E."/>
            <person name="Kohn T."/>
            <person name="Peeters S.H."/>
            <person name="Heuer A."/>
            <person name="Rast P."/>
            <person name="Oberbeckmann S."/>
            <person name="Bunk B."/>
            <person name="Jeske O."/>
            <person name="Meyerdierks A."/>
            <person name="Storesund J.E."/>
            <person name="Kallscheuer N."/>
            <person name="Luecker S."/>
            <person name="Lage O.M."/>
            <person name="Pohl T."/>
            <person name="Merkel B.J."/>
            <person name="Hornburger P."/>
            <person name="Mueller R.-W."/>
            <person name="Bruemmer F."/>
            <person name="Labrenz M."/>
            <person name="Spormann A.M."/>
            <person name="Op Den Camp H."/>
            <person name="Overmann J."/>
            <person name="Amann R."/>
            <person name="Jetten M.S.M."/>
            <person name="Mascher T."/>
            <person name="Medema M.H."/>
            <person name="Devos D.P."/>
            <person name="Kaster A.-K."/>
            <person name="Ovreas L."/>
            <person name="Rohde M."/>
            <person name="Galperin M.Y."/>
            <person name="Jogler C."/>
        </authorList>
    </citation>
    <scope>NUCLEOTIDE SEQUENCE [LARGE SCALE GENOMIC DNA]</scope>
    <source>
        <strain evidence="4 5">LF1</strain>
    </source>
</reference>
<evidence type="ECO:0000259" key="2">
    <source>
        <dbReference type="Pfam" id="PF01458"/>
    </source>
</evidence>